<evidence type="ECO:0000256" key="1">
    <source>
        <dbReference type="SAM" id="SignalP"/>
    </source>
</evidence>
<proteinExistence type="predicted"/>
<keyword evidence="1" id="KW-0732">Signal</keyword>
<dbReference type="EMBL" id="CAMPGE010018501">
    <property type="protein sequence ID" value="CAI2376913.1"/>
    <property type="molecule type" value="Genomic_DNA"/>
</dbReference>
<protein>
    <submittedName>
        <fullName evidence="2">Uncharacterized protein</fullName>
    </submittedName>
</protein>
<evidence type="ECO:0000313" key="2">
    <source>
        <dbReference type="EMBL" id="CAI2376913.1"/>
    </source>
</evidence>
<dbReference type="Proteomes" id="UP001295684">
    <property type="component" value="Unassembled WGS sequence"/>
</dbReference>
<reference evidence="2" key="1">
    <citation type="submission" date="2023-07" db="EMBL/GenBank/DDBJ databases">
        <authorList>
            <consortium name="AG Swart"/>
            <person name="Singh M."/>
            <person name="Singh A."/>
            <person name="Seah K."/>
            <person name="Emmerich C."/>
        </authorList>
    </citation>
    <scope>NUCLEOTIDE SEQUENCE</scope>
    <source>
        <strain evidence="2">DP1</strain>
    </source>
</reference>
<organism evidence="2 3">
    <name type="scientific">Euplotes crassus</name>
    <dbReference type="NCBI Taxonomy" id="5936"/>
    <lineage>
        <taxon>Eukaryota</taxon>
        <taxon>Sar</taxon>
        <taxon>Alveolata</taxon>
        <taxon>Ciliophora</taxon>
        <taxon>Intramacronucleata</taxon>
        <taxon>Spirotrichea</taxon>
        <taxon>Hypotrichia</taxon>
        <taxon>Euplotida</taxon>
        <taxon>Euplotidae</taxon>
        <taxon>Moneuplotes</taxon>
    </lineage>
</organism>
<keyword evidence="3" id="KW-1185">Reference proteome</keyword>
<name>A0AAD2D211_EUPCR</name>
<comment type="caution">
    <text evidence="2">The sequence shown here is derived from an EMBL/GenBank/DDBJ whole genome shotgun (WGS) entry which is preliminary data.</text>
</comment>
<sequence length="62" mass="7201">MITFCFLCIAWTPFCFESCKDIHHCCEHIGEALLKSDIDAIHSALKDRKIQIIRQKKKHLGD</sequence>
<dbReference type="AlphaFoldDB" id="A0AAD2D211"/>
<gene>
    <name evidence="2" type="ORF">ECRASSUSDP1_LOCUS18290</name>
</gene>
<evidence type="ECO:0000313" key="3">
    <source>
        <dbReference type="Proteomes" id="UP001295684"/>
    </source>
</evidence>
<accession>A0AAD2D211</accession>
<feature type="chain" id="PRO_5042165504" evidence="1">
    <location>
        <begin position="18"/>
        <end position="62"/>
    </location>
</feature>
<feature type="signal peptide" evidence="1">
    <location>
        <begin position="1"/>
        <end position="17"/>
    </location>
</feature>